<protein>
    <recommendedName>
        <fullName evidence="2">DC-UbP/UBTD2 N-terminal domain-containing protein</fullName>
    </recommendedName>
</protein>
<evidence type="ECO:0000313" key="4">
    <source>
        <dbReference type="Proteomes" id="UP000193944"/>
    </source>
</evidence>
<feature type="compositionally biased region" description="Polar residues" evidence="1">
    <location>
        <begin position="133"/>
        <end position="143"/>
    </location>
</feature>
<dbReference type="Proteomes" id="UP000193944">
    <property type="component" value="Unassembled WGS sequence"/>
</dbReference>
<name>A0A1Y1WWP7_9FUNG</name>
<feature type="compositionally biased region" description="Low complexity" evidence="1">
    <location>
        <begin position="213"/>
        <end position="231"/>
    </location>
</feature>
<feature type="region of interest" description="Disordered" evidence="1">
    <location>
        <begin position="133"/>
        <end position="232"/>
    </location>
</feature>
<dbReference type="AlphaFoldDB" id="A0A1Y1WWP7"/>
<dbReference type="InterPro" id="IPR038169">
    <property type="entry name" value="DC-UbP/UBTD2_N_sf"/>
</dbReference>
<evidence type="ECO:0000256" key="1">
    <source>
        <dbReference type="SAM" id="MobiDB-lite"/>
    </source>
</evidence>
<comment type="caution">
    <text evidence="3">The sequence shown here is derived from an EMBL/GenBank/DDBJ whole genome shotgun (WGS) entry which is preliminary data.</text>
</comment>
<dbReference type="EMBL" id="MCFG01000227">
    <property type="protein sequence ID" value="ORX77981.1"/>
    <property type="molecule type" value="Genomic_DNA"/>
</dbReference>
<feature type="compositionally biased region" description="Basic and acidic residues" evidence="1">
    <location>
        <begin position="192"/>
        <end position="212"/>
    </location>
</feature>
<dbReference type="OrthoDB" id="1640476at2759"/>
<dbReference type="InterPro" id="IPR039869">
    <property type="entry name" value="UBTD1/2"/>
</dbReference>
<dbReference type="PANTHER" id="PTHR13609">
    <property type="entry name" value="UBIQUITIN DOMAIN CONTAINING 1 PROTEIN-RELATED"/>
    <property type="match status" value="1"/>
</dbReference>
<gene>
    <name evidence="3" type="ORF">BCR32DRAFT_295277</name>
</gene>
<organism evidence="3 4">
    <name type="scientific">Anaeromyces robustus</name>
    <dbReference type="NCBI Taxonomy" id="1754192"/>
    <lineage>
        <taxon>Eukaryota</taxon>
        <taxon>Fungi</taxon>
        <taxon>Fungi incertae sedis</taxon>
        <taxon>Chytridiomycota</taxon>
        <taxon>Chytridiomycota incertae sedis</taxon>
        <taxon>Neocallimastigomycetes</taxon>
        <taxon>Neocallimastigales</taxon>
        <taxon>Neocallimastigaceae</taxon>
        <taxon>Anaeromyces</taxon>
    </lineage>
</organism>
<dbReference type="Gene3D" id="1.20.225.20">
    <property type="entry name" value="Ub domain-containing protein, DC-UbP/UBTD2, N-terminal domain"/>
    <property type="match status" value="1"/>
</dbReference>
<feature type="compositionally biased region" description="Low complexity" evidence="1">
    <location>
        <begin position="145"/>
        <end position="173"/>
    </location>
</feature>
<feature type="region of interest" description="Disordered" evidence="1">
    <location>
        <begin position="1"/>
        <end position="25"/>
    </location>
</feature>
<evidence type="ECO:0000259" key="2">
    <source>
        <dbReference type="Pfam" id="PF16455"/>
    </source>
</evidence>
<dbReference type="InterPro" id="IPR032752">
    <property type="entry name" value="DC-UbP/UBTD2_N"/>
</dbReference>
<proteinExistence type="predicted"/>
<reference evidence="3 4" key="2">
    <citation type="submission" date="2016-08" db="EMBL/GenBank/DDBJ databases">
        <title>Pervasive Adenine N6-methylation of Active Genes in Fungi.</title>
        <authorList>
            <consortium name="DOE Joint Genome Institute"/>
            <person name="Mondo S.J."/>
            <person name="Dannebaum R.O."/>
            <person name="Kuo R.C."/>
            <person name="Labutti K."/>
            <person name="Haridas S."/>
            <person name="Kuo A."/>
            <person name="Salamov A."/>
            <person name="Ahrendt S.R."/>
            <person name="Lipzen A."/>
            <person name="Sullivan W."/>
            <person name="Andreopoulos W.B."/>
            <person name="Clum A."/>
            <person name="Lindquist E."/>
            <person name="Daum C."/>
            <person name="Ramamoorthy G.K."/>
            <person name="Gryganskyi A."/>
            <person name="Culley D."/>
            <person name="Magnuson J.K."/>
            <person name="James T.Y."/>
            <person name="O'Malley M.A."/>
            <person name="Stajich J.E."/>
            <person name="Spatafora J.W."/>
            <person name="Visel A."/>
            <person name="Grigoriev I.V."/>
        </authorList>
    </citation>
    <scope>NUCLEOTIDE SEQUENCE [LARGE SCALE GENOMIC DNA]</scope>
    <source>
        <strain evidence="3 4">S4</strain>
    </source>
</reference>
<dbReference type="Gene3D" id="3.10.20.90">
    <property type="entry name" value="Phosphatidylinositol 3-kinase Catalytic Subunit, Chain A, domain 1"/>
    <property type="match status" value="1"/>
</dbReference>
<dbReference type="InterPro" id="IPR029071">
    <property type="entry name" value="Ubiquitin-like_domsf"/>
</dbReference>
<feature type="domain" description="DC-UbP/UBTD2 N-terminal" evidence="2">
    <location>
        <begin position="39"/>
        <end position="132"/>
    </location>
</feature>
<evidence type="ECO:0000313" key="3">
    <source>
        <dbReference type="EMBL" id="ORX77981.1"/>
    </source>
</evidence>
<dbReference type="SUPFAM" id="SSF54236">
    <property type="entry name" value="Ubiquitin-like"/>
    <property type="match status" value="1"/>
</dbReference>
<dbReference type="Pfam" id="PF16455">
    <property type="entry name" value="UBD"/>
    <property type="match status" value="1"/>
</dbReference>
<accession>A0A1Y1WWP7</accession>
<reference evidence="3 4" key="1">
    <citation type="submission" date="2016-08" db="EMBL/GenBank/DDBJ databases">
        <title>A Parts List for Fungal Cellulosomes Revealed by Comparative Genomics.</title>
        <authorList>
            <consortium name="DOE Joint Genome Institute"/>
            <person name="Haitjema C.H."/>
            <person name="Gilmore S.P."/>
            <person name="Henske J.K."/>
            <person name="Solomon K.V."/>
            <person name="De Groot R."/>
            <person name="Kuo A."/>
            <person name="Mondo S.J."/>
            <person name="Salamov A.A."/>
            <person name="Labutti K."/>
            <person name="Zhao Z."/>
            <person name="Chiniquy J."/>
            <person name="Barry K."/>
            <person name="Brewer H.M."/>
            <person name="Purvine S.O."/>
            <person name="Wright A.T."/>
            <person name="Boxma B."/>
            <person name="Van Alen T."/>
            <person name="Hackstein J.H."/>
            <person name="Baker S.E."/>
            <person name="Grigoriev I.V."/>
            <person name="O'Malley M.A."/>
        </authorList>
    </citation>
    <scope>NUCLEOTIDE SEQUENCE [LARGE SCALE GENOMIC DNA]</scope>
    <source>
        <strain evidence="3 4">S4</strain>
    </source>
</reference>
<keyword evidence="4" id="KW-1185">Reference proteome</keyword>
<sequence>MGNCLTKQEDVRFESNGGGGTTRTNILREGNKKLVPVSTYEWKSDQPMTKEDVEKRREEFWITSPNYDGRQEIWQALKAICETDSLELAQAIAESAGISVPTGKLTDGCYDELGNQYILPNFCLIEPSNLVESTSTNDVNQPLLSDDTNNNNNNDNNNNNTNNNNNNDTNTNNNDKKSKSKSKSTFSLTKSKGKEKENNKNNKKDKKDKEKGGASSSSLSLTSPSNNNEPLFIRDEEENIIITKAANEAGGKNSLVKHGNSSGNGNENEGNNVMTTLRLSNNKDIRIIVNKNDTIKLITQILMQSEELDPNKNNIRIIVKGKVLVKNSRLYDNIVQDTSINIVQVFISPKN</sequence>